<dbReference type="EMBL" id="JACIEX010000003">
    <property type="protein sequence ID" value="MBB4093096.1"/>
    <property type="molecule type" value="Genomic_DNA"/>
</dbReference>
<dbReference type="GO" id="GO:0004177">
    <property type="term" value="F:aminopeptidase activity"/>
    <property type="evidence" value="ECO:0007669"/>
    <property type="project" value="UniProtKB-KW"/>
</dbReference>
<reference evidence="4 5" key="1">
    <citation type="journal article" date="2011" name="Int. J. Syst. Evol. Microbiol.">
        <title>Ochrobactrum pecoris sp. nov., isolated from farm animals.</title>
        <authorList>
            <person name="Kampfer P."/>
            <person name="Huber B."/>
            <person name="Busse H.J."/>
            <person name="Scholz H.C."/>
            <person name="Tomaso H."/>
            <person name="Hotzel H."/>
            <person name="Melzer F."/>
        </authorList>
    </citation>
    <scope>NUCLEOTIDE SEQUENCE [LARGE SCALE GENOMIC DNA]</scope>
    <source>
        <strain evidence="4 5">08RB2639</strain>
    </source>
</reference>
<keyword evidence="4" id="KW-0645">Protease</keyword>
<gene>
    <name evidence="4" type="ORF">FIB18_06640</name>
    <name evidence="3" type="ORF">GGQ79_001598</name>
</gene>
<accession>A0A5C5CPJ8</accession>
<evidence type="ECO:0000313" key="6">
    <source>
        <dbReference type="Proteomes" id="UP000553980"/>
    </source>
</evidence>
<dbReference type="InterPro" id="IPR050659">
    <property type="entry name" value="Peptidase_M24B"/>
</dbReference>
<dbReference type="PANTHER" id="PTHR46112:SF2">
    <property type="entry name" value="XAA-PRO AMINOPEPTIDASE P-RELATED"/>
    <property type="match status" value="1"/>
</dbReference>
<proteinExistence type="predicted"/>
<evidence type="ECO:0000259" key="2">
    <source>
        <dbReference type="Pfam" id="PF01321"/>
    </source>
</evidence>
<comment type="caution">
    <text evidence="4">The sequence shown here is derived from an EMBL/GenBank/DDBJ whole genome shotgun (WGS) entry which is preliminary data.</text>
</comment>
<dbReference type="Proteomes" id="UP000553980">
    <property type="component" value="Unassembled WGS sequence"/>
</dbReference>
<sequence>MLLHEERLQTAMIKHDLAAIVATSPENVLYTSGFWCLPQWIRRGPQAFVLRQARTDIQPVVVITGTSTLDLLADQNIDTKVRRFGSFTVDTASSTELDAVSFRQKELFNLPDDSNAIDALITEIRLQGLLKARIGLDEGGLLPGDIEKLRSELPDVNWSKAAALFRWVRAVKTSEEIERLTTVGAITERSIASALKVATVGATEHDLARVFHGHTVEEDGFPVLGCIGFGERSALMNVQPSDRALMAGDMIRFDVGGHFRHYRADIARNVSFGEPSQEIRTKYNALNRGVQRGIEQIRPGVSVSKIFEIVVDTVRAEGIPHYQRSHVGHGIGLDGYDLPLFAADSSDILEEGMVLCIETPYYELGHIGLQVEDMLVVRSGGAELLTNNGDNLMVL</sequence>
<dbReference type="EMBL" id="VEWK01000003">
    <property type="protein sequence ID" value="TNV13350.1"/>
    <property type="molecule type" value="Genomic_DNA"/>
</dbReference>
<dbReference type="Proteomes" id="UP000313390">
    <property type="component" value="Unassembled WGS sequence"/>
</dbReference>
<protein>
    <submittedName>
        <fullName evidence="4">Aminopeptidase P family protein</fullName>
    </submittedName>
    <submittedName>
        <fullName evidence="3">Xaa-Pro aminopeptidase</fullName>
    </submittedName>
</protein>
<dbReference type="Pfam" id="PF01321">
    <property type="entry name" value="Creatinase_N"/>
    <property type="match status" value="1"/>
</dbReference>
<dbReference type="SUPFAM" id="SSF55920">
    <property type="entry name" value="Creatinase/aminopeptidase"/>
    <property type="match status" value="1"/>
</dbReference>
<dbReference type="InterPro" id="IPR036005">
    <property type="entry name" value="Creatinase/aminopeptidase-like"/>
</dbReference>
<reference evidence="4" key="2">
    <citation type="submission" date="2019-06" db="EMBL/GenBank/DDBJ databases">
        <authorList>
            <person name="Hu M."/>
        </authorList>
    </citation>
    <scope>NUCLEOTIDE SEQUENCE</scope>
    <source>
        <strain evidence="4">08RB2639</strain>
    </source>
</reference>
<dbReference type="PANTHER" id="PTHR46112">
    <property type="entry name" value="AMINOPEPTIDASE"/>
    <property type="match status" value="1"/>
</dbReference>
<dbReference type="InterPro" id="IPR029149">
    <property type="entry name" value="Creatin/AminoP/Spt16_N"/>
</dbReference>
<keyword evidence="6" id="KW-1185">Reference proteome</keyword>
<dbReference type="Gene3D" id="3.40.350.10">
    <property type="entry name" value="Creatinase/prolidase N-terminal domain"/>
    <property type="match status" value="1"/>
</dbReference>
<evidence type="ECO:0000313" key="5">
    <source>
        <dbReference type="Proteomes" id="UP000313390"/>
    </source>
</evidence>
<evidence type="ECO:0000313" key="3">
    <source>
        <dbReference type="EMBL" id="MBB4093096.1"/>
    </source>
</evidence>
<name>A0A5C5CPJ8_9HYPH</name>
<feature type="domain" description="Creatinase N-terminal" evidence="2">
    <location>
        <begin position="6"/>
        <end position="171"/>
    </location>
</feature>
<dbReference type="InterPro" id="IPR000587">
    <property type="entry name" value="Creatinase_N"/>
</dbReference>
<keyword evidence="4" id="KW-0378">Hydrolase</keyword>
<dbReference type="Gene3D" id="3.90.230.10">
    <property type="entry name" value="Creatinase/methionine aminopeptidase superfamily"/>
    <property type="match status" value="1"/>
</dbReference>
<dbReference type="Pfam" id="PF00557">
    <property type="entry name" value="Peptidase_M24"/>
    <property type="match status" value="1"/>
</dbReference>
<feature type="domain" description="Peptidase M24" evidence="1">
    <location>
        <begin position="179"/>
        <end position="378"/>
    </location>
</feature>
<reference evidence="3 6" key="3">
    <citation type="submission" date="2020-08" db="EMBL/GenBank/DDBJ databases">
        <title>Genomic Encyclopedia of Type Strains, Phase IV (KMG-IV): sequencing the most valuable type-strain genomes for metagenomic binning, comparative biology and taxonomic classification.</title>
        <authorList>
            <person name="Goeker M."/>
        </authorList>
    </citation>
    <scope>NUCLEOTIDE SEQUENCE [LARGE SCALE GENOMIC DNA]</scope>
    <source>
        <strain evidence="3 6">DSM 23868</strain>
    </source>
</reference>
<dbReference type="AlphaFoldDB" id="A0A5C5CPJ8"/>
<evidence type="ECO:0000259" key="1">
    <source>
        <dbReference type="Pfam" id="PF00557"/>
    </source>
</evidence>
<dbReference type="OrthoDB" id="9806388at2"/>
<evidence type="ECO:0000313" key="4">
    <source>
        <dbReference type="EMBL" id="TNV13350.1"/>
    </source>
</evidence>
<dbReference type="InterPro" id="IPR000994">
    <property type="entry name" value="Pept_M24"/>
</dbReference>
<dbReference type="SUPFAM" id="SSF53092">
    <property type="entry name" value="Creatinase/prolidase N-terminal domain"/>
    <property type="match status" value="1"/>
</dbReference>
<dbReference type="RefSeq" id="WP_140019973.1">
    <property type="nucleotide sequence ID" value="NZ_JACIEX010000003.1"/>
</dbReference>
<keyword evidence="4" id="KW-0031">Aminopeptidase</keyword>
<organism evidence="4 5">
    <name type="scientific">Brucella pecoris</name>
    <dbReference type="NCBI Taxonomy" id="867683"/>
    <lineage>
        <taxon>Bacteria</taxon>
        <taxon>Pseudomonadati</taxon>
        <taxon>Pseudomonadota</taxon>
        <taxon>Alphaproteobacteria</taxon>
        <taxon>Hyphomicrobiales</taxon>
        <taxon>Brucellaceae</taxon>
        <taxon>Brucella/Ochrobactrum group</taxon>
        <taxon>Brucella</taxon>
    </lineage>
</organism>
<dbReference type="CDD" id="cd01066">
    <property type="entry name" value="APP_MetAP"/>
    <property type="match status" value="1"/>
</dbReference>